<feature type="region of interest" description="Disordered" evidence="1">
    <location>
        <begin position="294"/>
        <end position="369"/>
    </location>
</feature>
<feature type="compositionally biased region" description="Polar residues" evidence="1">
    <location>
        <begin position="254"/>
        <end position="266"/>
    </location>
</feature>
<protein>
    <submittedName>
        <fullName evidence="2">Uncharacterized protein</fullName>
    </submittedName>
</protein>
<accession>A0A077ZRF5</accession>
<evidence type="ECO:0000313" key="3">
    <source>
        <dbReference type="Proteomes" id="UP000039865"/>
    </source>
</evidence>
<sequence>MNQNLTLFSDDDNLFECPLSNVSNQLFEQISNHKFLKYNSSSFDERHREQNKSLNKTQQNQQKPQPINQQNVLIPFLYFQVPVNDAITECLESLGVQRIQNSTTIFLSQNSDQYSMGSQDPLRKFKNNPQTVVVLQSDTCEKMYYEKLNENMHSKQKKNKQFLYNPLDKLDPKHLKPNYQLEREQREIEREIEQNKKQGKKTFIGKQVLEPKQVSQKKPDVQIIGNNESIKLLDKLGIQQIGVNINFQRKDATSKASSKPVNSNSETVHRQNQKRNQPDADDLEILEQNVRQIQNSKANDHFHQRNSRDKIDKTRKQFDNRKKFNDQNEFGISKNLNIQRNSSPSKRTQNRTSKSLLTQNIEKQTPSKSTKKRLLDLPIIENYLNNQIEINIPETNQKKKLKREEQTFTQLEEGEINITSNNLNQIVNTNNSIALPLVNQNNLEQPIYGSNSKDLNKQIQNLNLSDNIAQVSIRQFENSASDNSQTLDLIIDNELADYQMELEVENPEQIQINQHQQIQVELSENQKAKQNFQQFLNELPQKIYSPNKPLKVAQWPATGFPNKIQVDSQQKENYLIKYQQLLKLRNEQIQSSQEYLQRQQDMRSIIHIKNQLEYVITKRLADVKGILQKLVNLARILNIKGKQAEEFLKWIVGKGQKQEKMKIQIYQNISYKLYLLIWVNQKGKYCYDLVPTQGNQCSFDGMSVD</sequence>
<name>A0A077ZRF5_STYLE</name>
<proteinExistence type="predicted"/>
<feature type="region of interest" description="Disordered" evidence="1">
    <location>
        <begin position="250"/>
        <end position="282"/>
    </location>
</feature>
<feature type="compositionally biased region" description="Low complexity" evidence="1">
    <location>
        <begin position="55"/>
        <end position="66"/>
    </location>
</feature>
<dbReference type="InParanoid" id="A0A077ZRF5"/>
<keyword evidence="3" id="KW-1185">Reference proteome</keyword>
<gene>
    <name evidence="2" type="primary">Contig12353.g13184</name>
    <name evidence="2" type="ORF">STYLEM_871</name>
</gene>
<evidence type="ECO:0000256" key="1">
    <source>
        <dbReference type="SAM" id="MobiDB-lite"/>
    </source>
</evidence>
<dbReference type="AlphaFoldDB" id="A0A077ZRF5"/>
<dbReference type="Proteomes" id="UP000039865">
    <property type="component" value="Unassembled WGS sequence"/>
</dbReference>
<feature type="compositionally biased region" description="Polar residues" evidence="1">
    <location>
        <begin position="327"/>
        <end position="368"/>
    </location>
</feature>
<organism evidence="2 3">
    <name type="scientific">Stylonychia lemnae</name>
    <name type="common">Ciliate</name>
    <dbReference type="NCBI Taxonomy" id="5949"/>
    <lineage>
        <taxon>Eukaryota</taxon>
        <taxon>Sar</taxon>
        <taxon>Alveolata</taxon>
        <taxon>Ciliophora</taxon>
        <taxon>Intramacronucleata</taxon>
        <taxon>Spirotrichea</taxon>
        <taxon>Stichotrichia</taxon>
        <taxon>Sporadotrichida</taxon>
        <taxon>Oxytrichidae</taxon>
        <taxon>Stylonychinae</taxon>
        <taxon>Stylonychia</taxon>
    </lineage>
</organism>
<feature type="compositionally biased region" description="Basic and acidic residues" evidence="1">
    <location>
        <begin position="298"/>
        <end position="326"/>
    </location>
</feature>
<dbReference type="EMBL" id="CCKQ01000821">
    <property type="protein sequence ID" value="CDW71920.1"/>
    <property type="molecule type" value="Genomic_DNA"/>
</dbReference>
<feature type="region of interest" description="Disordered" evidence="1">
    <location>
        <begin position="46"/>
        <end position="66"/>
    </location>
</feature>
<reference evidence="2 3" key="1">
    <citation type="submission" date="2014-06" db="EMBL/GenBank/DDBJ databases">
        <authorList>
            <person name="Swart Estienne"/>
        </authorList>
    </citation>
    <scope>NUCLEOTIDE SEQUENCE [LARGE SCALE GENOMIC DNA]</scope>
    <source>
        <strain evidence="2 3">130c</strain>
    </source>
</reference>
<evidence type="ECO:0000313" key="2">
    <source>
        <dbReference type="EMBL" id="CDW71920.1"/>
    </source>
</evidence>